<dbReference type="OrthoDB" id="9794694at2"/>
<dbReference type="Proteomes" id="UP000076335">
    <property type="component" value="Unassembled WGS sequence"/>
</dbReference>
<comment type="caution">
    <text evidence="6">The sequence shown here is derived from an EMBL/GenBank/DDBJ whole genome shotgun (WGS) entry which is preliminary data.</text>
</comment>
<dbReference type="SUPFAM" id="SSF53850">
    <property type="entry name" value="Periplasmic binding protein-like II"/>
    <property type="match status" value="1"/>
</dbReference>
<sequence length="297" mass="33616">MIKSNDIAWLPLNSLRAFAAVHETGSVGAAAEMLSVTHGAVSQHLRGLEDRLQRKLFTRSGNRLVMLPEAADLAENLLRNFRAIAGDIEQYRRDENILNITVTPHFAQYWLLPRLGEFLKRHPEIDLRINADAAIHDLEHGDFDAAVRHGDGNWPGLNSERLLESRDVVVAAPSLLESVSVQTPRDLVGLPWILDEDRDIEMSHWFDDHGVAHQAHTRITRLPSALTLVAALDGHGVAWLPHVYAAPYLTSGRLIQLLGDDTWSEQNTRHYYLCWANSKNSPAFRTFRQWLRQQLAR</sequence>
<dbReference type="Gene3D" id="3.40.190.10">
    <property type="entry name" value="Periplasmic binding protein-like II"/>
    <property type="match status" value="2"/>
</dbReference>
<dbReference type="GO" id="GO:0006351">
    <property type="term" value="P:DNA-templated transcription"/>
    <property type="evidence" value="ECO:0007669"/>
    <property type="project" value="TreeGrafter"/>
</dbReference>
<comment type="similarity">
    <text evidence="1">Belongs to the LysR transcriptional regulatory family.</text>
</comment>
<evidence type="ECO:0000256" key="1">
    <source>
        <dbReference type="ARBA" id="ARBA00009437"/>
    </source>
</evidence>
<dbReference type="GO" id="GO:0003700">
    <property type="term" value="F:DNA-binding transcription factor activity"/>
    <property type="evidence" value="ECO:0007669"/>
    <property type="project" value="InterPro"/>
</dbReference>
<dbReference type="InterPro" id="IPR036390">
    <property type="entry name" value="WH_DNA-bd_sf"/>
</dbReference>
<protein>
    <recommendedName>
        <fullName evidence="5">HTH lysR-type domain-containing protein</fullName>
    </recommendedName>
</protein>
<dbReference type="SUPFAM" id="SSF46785">
    <property type="entry name" value="Winged helix' DNA-binding domain"/>
    <property type="match status" value="1"/>
</dbReference>
<keyword evidence="2" id="KW-0805">Transcription regulation</keyword>
<dbReference type="InterPro" id="IPR058163">
    <property type="entry name" value="LysR-type_TF_proteobact-type"/>
</dbReference>
<dbReference type="GO" id="GO:0043565">
    <property type="term" value="F:sequence-specific DNA binding"/>
    <property type="evidence" value="ECO:0007669"/>
    <property type="project" value="TreeGrafter"/>
</dbReference>
<name>A0A154L2W7_9PROT</name>
<evidence type="ECO:0000256" key="4">
    <source>
        <dbReference type="ARBA" id="ARBA00023163"/>
    </source>
</evidence>
<accession>A0A154L2W7</accession>
<evidence type="ECO:0000256" key="3">
    <source>
        <dbReference type="ARBA" id="ARBA00023125"/>
    </source>
</evidence>
<organism evidence="6 7">
    <name type="scientific">Thalassospira lucentensis</name>
    <dbReference type="NCBI Taxonomy" id="168935"/>
    <lineage>
        <taxon>Bacteria</taxon>
        <taxon>Pseudomonadati</taxon>
        <taxon>Pseudomonadota</taxon>
        <taxon>Alphaproteobacteria</taxon>
        <taxon>Rhodospirillales</taxon>
        <taxon>Thalassospiraceae</taxon>
        <taxon>Thalassospira</taxon>
    </lineage>
</organism>
<dbReference type="PANTHER" id="PTHR30537">
    <property type="entry name" value="HTH-TYPE TRANSCRIPTIONAL REGULATOR"/>
    <property type="match status" value="1"/>
</dbReference>
<dbReference type="PANTHER" id="PTHR30537:SF74">
    <property type="entry name" value="HTH-TYPE TRANSCRIPTIONAL REGULATOR TRPI"/>
    <property type="match status" value="1"/>
</dbReference>
<evidence type="ECO:0000313" key="6">
    <source>
        <dbReference type="EMBL" id="KZB62181.1"/>
    </source>
</evidence>
<proteinExistence type="inferred from homology"/>
<dbReference type="Gene3D" id="1.10.10.10">
    <property type="entry name" value="Winged helix-like DNA-binding domain superfamily/Winged helix DNA-binding domain"/>
    <property type="match status" value="1"/>
</dbReference>
<dbReference type="Pfam" id="PF03466">
    <property type="entry name" value="LysR_substrate"/>
    <property type="match status" value="1"/>
</dbReference>
<dbReference type="CDD" id="cd08432">
    <property type="entry name" value="PBP2_GcdR_TrpI_HvrB_AmpR_like"/>
    <property type="match status" value="1"/>
</dbReference>
<dbReference type="EMBL" id="LPVY01000021">
    <property type="protein sequence ID" value="KZB62181.1"/>
    <property type="molecule type" value="Genomic_DNA"/>
</dbReference>
<feature type="domain" description="HTH lysR-type" evidence="5">
    <location>
        <begin position="10"/>
        <end position="67"/>
    </location>
</feature>
<dbReference type="InterPro" id="IPR036388">
    <property type="entry name" value="WH-like_DNA-bd_sf"/>
</dbReference>
<evidence type="ECO:0000313" key="7">
    <source>
        <dbReference type="Proteomes" id="UP000076335"/>
    </source>
</evidence>
<gene>
    <name evidence="6" type="ORF">AUP42_04285</name>
</gene>
<keyword evidence="4" id="KW-0804">Transcription</keyword>
<keyword evidence="3" id="KW-0238">DNA-binding</keyword>
<evidence type="ECO:0000259" key="5">
    <source>
        <dbReference type="PROSITE" id="PS50931"/>
    </source>
</evidence>
<dbReference type="Pfam" id="PF00126">
    <property type="entry name" value="HTH_1"/>
    <property type="match status" value="1"/>
</dbReference>
<dbReference type="PROSITE" id="PS50931">
    <property type="entry name" value="HTH_LYSR"/>
    <property type="match status" value="1"/>
</dbReference>
<dbReference type="AlphaFoldDB" id="A0A154L2W7"/>
<dbReference type="RefSeq" id="WP_062952759.1">
    <property type="nucleotide sequence ID" value="NZ_LPVY01000021.1"/>
</dbReference>
<dbReference type="InterPro" id="IPR005119">
    <property type="entry name" value="LysR_subst-bd"/>
</dbReference>
<evidence type="ECO:0000256" key="2">
    <source>
        <dbReference type="ARBA" id="ARBA00023015"/>
    </source>
</evidence>
<dbReference type="InterPro" id="IPR000847">
    <property type="entry name" value="LysR_HTH_N"/>
</dbReference>
<reference evidence="6 7" key="1">
    <citation type="submission" date="2015-12" db="EMBL/GenBank/DDBJ databases">
        <title>Genome sequence of Thalassospira lucentensis MCCC 1A02072.</title>
        <authorList>
            <person name="Lu L."/>
            <person name="Lai Q."/>
            <person name="Shao Z."/>
            <person name="Qian P."/>
        </authorList>
    </citation>
    <scope>NUCLEOTIDE SEQUENCE [LARGE SCALE GENOMIC DNA]</scope>
    <source>
        <strain evidence="6 7">MCCC 1A02072</strain>
    </source>
</reference>